<keyword evidence="4" id="KW-1185">Reference proteome</keyword>
<dbReference type="PANTHER" id="PTHR14950:SF37">
    <property type="entry name" value="ENDORIBONUCLEASE DICER"/>
    <property type="match status" value="1"/>
</dbReference>
<accession>A0A1E1LKR6</accession>
<feature type="domain" description="RNase III" evidence="2">
    <location>
        <begin position="7"/>
        <end position="130"/>
    </location>
</feature>
<reference evidence="4" key="1">
    <citation type="submission" date="2016-03" db="EMBL/GenBank/DDBJ databases">
        <authorList>
            <person name="Ploux O."/>
        </authorList>
    </citation>
    <scope>NUCLEOTIDE SEQUENCE [LARGE SCALE GENOMIC DNA]</scope>
    <source>
        <strain evidence="4">UK7</strain>
    </source>
</reference>
<comment type="caution">
    <text evidence="3">The sequence shown here is derived from an EMBL/GenBank/DDBJ whole genome shotgun (WGS) entry which is preliminary data.</text>
</comment>
<evidence type="ECO:0000313" key="3">
    <source>
        <dbReference type="EMBL" id="CZT11080.1"/>
    </source>
</evidence>
<organism evidence="3 4">
    <name type="scientific">Rhynchosporium graminicola</name>
    <dbReference type="NCBI Taxonomy" id="2792576"/>
    <lineage>
        <taxon>Eukaryota</taxon>
        <taxon>Fungi</taxon>
        <taxon>Dikarya</taxon>
        <taxon>Ascomycota</taxon>
        <taxon>Pezizomycotina</taxon>
        <taxon>Leotiomycetes</taxon>
        <taxon>Helotiales</taxon>
        <taxon>Ploettnerulaceae</taxon>
        <taxon>Rhynchosporium</taxon>
    </lineage>
</organism>
<evidence type="ECO:0000313" key="4">
    <source>
        <dbReference type="Proteomes" id="UP000178129"/>
    </source>
</evidence>
<dbReference type="SUPFAM" id="SSF69065">
    <property type="entry name" value="RNase III domain-like"/>
    <property type="match status" value="1"/>
</dbReference>
<dbReference type="PROSITE" id="PS50142">
    <property type="entry name" value="RNASE_3_2"/>
    <property type="match status" value="1"/>
</dbReference>
<evidence type="ECO:0000256" key="1">
    <source>
        <dbReference type="ARBA" id="ARBA00022801"/>
    </source>
</evidence>
<name>A0A1E1LKR6_9HELO</name>
<proteinExistence type="predicted"/>
<dbReference type="Pfam" id="PF14622">
    <property type="entry name" value="Ribonucleas_3_3"/>
    <property type="match status" value="1"/>
</dbReference>
<dbReference type="AlphaFoldDB" id="A0A1E1LKR6"/>
<dbReference type="EMBL" id="FJUW01000060">
    <property type="protein sequence ID" value="CZT11080.1"/>
    <property type="molecule type" value="Genomic_DNA"/>
</dbReference>
<dbReference type="GO" id="GO:0004525">
    <property type="term" value="F:ribonuclease III activity"/>
    <property type="evidence" value="ECO:0007669"/>
    <property type="project" value="InterPro"/>
</dbReference>
<dbReference type="Proteomes" id="UP000178129">
    <property type="component" value="Unassembled WGS sequence"/>
</dbReference>
<dbReference type="InterPro" id="IPR036389">
    <property type="entry name" value="RNase_III_sf"/>
</dbReference>
<sequence length="150" mass="15798">MSRQVSIPVVEGIIEYIFNNKELLWSALHAAGSREGGNDGNKTLAMLGDAVLKVVVLDDLIITGASRGNPGIISQRTNNIVSNQNLAGICTTTGLAQYINGNPSQWGEEQTKTKTATIEAILGAVFLDSGKKIDCVRTAMAALGLDARVG</sequence>
<protein>
    <submittedName>
        <fullName evidence="3">Related to RNAse III</fullName>
    </submittedName>
</protein>
<dbReference type="CDD" id="cd00593">
    <property type="entry name" value="RIBOc"/>
    <property type="match status" value="1"/>
</dbReference>
<dbReference type="InterPro" id="IPR000999">
    <property type="entry name" value="RNase_III_dom"/>
</dbReference>
<dbReference type="InParanoid" id="A0A1E1LKR6"/>
<dbReference type="GO" id="GO:0006396">
    <property type="term" value="P:RNA processing"/>
    <property type="evidence" value="ECO:0007669"/>
    <property type="project" value="InterPro"/>
</dbReference>
<gene>
    <name evidence="3" type="ORF">RCO7_10156</name>
</gene>
<keyword evidence="1" id="KW-0378">Hydrolase</keyword>
<dbReference type="Gene3D" id="1.10.1520.10">
    <property type="entry name" value="Ribonuclease III domain"/>
    <property type="match status" value="1"/>
</dbReference>
<dbReference type="STRING" id="914237.A0A1E1LKR6"/>
<dbReference type="PANTHER" id="PTHR14950">
    <property type="entry name" value="DICER-RELATED"/>
    <property type="match status" value="1"/>
</dbReference>
<dbReference type="SMART" id="SM00535">
    <property type="entry name" value="RIBOc"/>
    <property type="match status" value="1"/>
</dbReference>
<evidence type="ECO:0000259" key="2">
    <source>
        <dbReference type="PROSITE" id="PS50142"/>
    </source>
</evidence>